<evidence type="ECO:0000256" key="1">
    <source>
        <dbReference type="SAM" id="Phobius"/>
    </source>
</evidence>
<keyword evidence="1" id="KW-0812">Transmembrane</keyword>
<keyword evidence="1" id="KW-1133">Transmembrane helix</keyword>
<dbReference type="AlphaFoldDB" id="A0A1X7KU49"/>
<feature type="transmembrane region" description="Helical" evidence="1">
    <location>
        <begin position="58"/>
        <end position="76"/>
    </location>
</feature>
<evidence type="ECO:0000313" key="2">
    <source>
        <dbReference type="EMBL" id="SMG45085.1"/>
    </source>
</evidence>
<gene>
    <name evidence="2" type="ORF">SAMN06295960_2710</name>
</gene>
<accession>A0A1X7KU49</accession>
<protein>
    <submittedName>
        <fullName evidence="2">Uncharacterized protein</fullName>
    </submittedName>
</protein>
<name>A0A1X7KU49_9BACL</name>
<evidence type="ECO:0000313" key="3">
    <source>
        <dbReference type="Proteomes" id="UP000193834"/>
    </source>
</evidence>
<proteinExistence type="predicted"/>
<organism evidence="2 3">
    <name type="scientific">Paenibacillus aquistagni</name>
    <dbReference type="NCBI Taxonomy" id="1852522"/>
    <lineage>
        <taxon>Bacteria</taxon>
        <taxon>Bacillati</taxon>
        <taxon>Bacillota</taxon>
        <taxon>Bacilli</taxon>
        <taxon>Bacillales</taxon>
        <taxon>Paenibacillaceae</taxon>
        <taxon>Paenibacillus</taxon>
    </lineage>
</organism>
<keyword evidence="3" id="KW-1185">Reference proteome</keyword>
<dbReference type="Proteomes" id="UP000193834">
    <property type="component" value="Unassembled WGS sequence"/>
</dbReference>
<dbReference type="STRING" id="1852522.SAMN06295960_2710"/>
<keyword evidence="1" id="KW-0472">Membrane</keyword>
<reference evidence="2 3" key="1">
    <citation type="submission" date="2017-04" db="EMBL/GenBank/DDBJ databases">
        <authorList>
            <person name="Afonso C.L."/>
            <person name="Miller P.J."/>
            <person name="Scott M.A."/>
            <person name="Spackman E."/>
            <person name="Goraichik I."/>
            <person name="Dimitrov K.M."/>
            <person name="Suarez D.L."/>
            <person name="Swayne D.E."/>
        </authorList>
    </citation>
    <scope>NUCLEOTIDE SEQUENCE [LARGE SCALE GENOMIC DNA]</scope>
    <source>
        <strain evidence="2 3">11</strain>
    </source>
</reference>
<sequence>MNMMSIIMMLLPSMKLVHHGLFTIITLVMDNHNTLIYKMWIIRFVRNTVIDGMLEKLLLPSRLSFFILCYCSLNAVKSQRKQYA</sequence>
<dbReference type="EMBL" id="FXAZ01000003">
    <property type="protein sequence ID" value="SMG45085.1"/>
    <property type="molecule type" value="Genomic_DNA"/>
</dbReference>